<name>A0A372JFY7_9ACTN</name>
<evidence type="ECO:0000313" key="2">
    <source>
        <dbReference type="Proteomes" id="UP000261811"/>
    </source>
</evidence>
<dbReference type="OrthoDB" id="3863906at2"/>
<gene>
    <name evidence="1" type="ORF">DZF91_25145</name>
</gene>
<dbReference type="EMBL" id="QURH01000650">
    <property type="protein sequence ID" value="RFU38922.1"/>
    <property type="molecule type" value="Genomic_DNA"/>
</dbReference>
<dbReference type="AlphaFoldDB" id="A0A372JFY7"/>
<organism evidence="1 2">
    <name type="scientific">Actinomadura logoneensis</name>
    <dbReference type="NCBI Taxonomy" id="2293572"/>
    <lineage>
        <taxon>Bacteria</taxon>
        <taxon>Bacillati</taxon>
        <taxon>Actinomycetota</taxon>
        <taxon>Actinomycetes</taxon>
        <taxon>Streptosporangiales</taxon>
        <taxon>Thermomonosporaceae</taxon>
        <taxon>Actinomadura</taxon>
    </lineage>
</organism>
<proteinExistence type="predicted"/>
<dbReference type="RefSeq" id="WP_147341371.1">
    <property type="nucleotide sequence ID" value="NZ_QURH01000650.1"/>
</dbReference>
<protein>
    <submittedName>
        <fullName evidence="1">Winged helix-turn-helix domain-containing protein</fullName>
    </submittedName>
</protein>
<feature type="non-terminal residue" evidence="1">
    <location>
        <position position="84"/>
    </location>
</feature>
<dbReference type="Pfam" id="PF13412">
    <property type="entry name" value="HTH_24"/>
    <property type="match status" value="1"/>
</dbReference>
<dbReference type="SUPFAM" id="SSF46785">
    <property type="entry name" value="Winged helix' DNA-binding domain"/>
    <property type="match status" value="1"/>
</dbReference>
<keyword evidence="2" id="KW-1185">Reference proteome</keyword>
<evidence type="ECO:0000313" key="1">
    <source>
        <dbReference type="EMBL" id="RFU38922.1"/>
    </source>
</evidence>
<dbReference type="Gene3D" id="1.10.10.10">
    <property type="entry name" value="Winged helix-like DNA-binding domain superfamily/Winged helix DNA-binding domain"/>
    <property type="match status" value="1"/>
</dbReference>
<dbReference type="PROSITE" id="PS00519">
    <property type="entry name" value="HTH_ASNC_1"/>
    <property type="match status" value="1"/>
</dbReference>
<reference evidence="1 2" key="1">
    <citation type="submission" date="2018-08" db="EMBL/GenBank/DDBJ databases">
        <title>Actinomadura jelena sp. nov., a novel Actinomycete isolated from soil in Chad.</title>
        <authorList>
            <person name="Shi L."/>
        </authorList>
    </citation>
    <scope>NUCLEOTIDE SEQUENCE [LARGE SCALE GENOMIC DNA]</scope>
    <source>
        <strain evidence="1 2">NEAU-G17</strain>
    </source>
</reference>
<dbReference type="InterPro" id="IPR019885">
    <property type="entry name" value="Tscrpt_reg_HTH_AsnC-type_CS"/>
</dbReference>
<comment type="caution">
    <text evidence="1">The sequence shown here is derived from an EMBL/GenBank/DDBJ whole genome shotgun (WGS) entry which is preliminary data.</text>
</comment>
<dbReference type="InterPro" id="IPR036390">
    <property type="entry name" value="WH_DNA-bd_sf"/>
</dbReference>
<sequence>MPHRPVFSPARRPATCGDVLRLVREDGVATRAELARATGLSRPAVAARVTELIAHGLLVEHADGPSTGGRPPARLAFDAAGGAV</sequence>
<dbReference type="InterPro" id="IPR036388">
    <property type="entry name" value="WH-like_DNA-bd_sf"/>
</dbReference>
<dbReference type="Proteomes" id="UP000261811">
    <property type="component" value="Unassembled WGS sequence"/>
</dbReference>
<accession>A0A372JFY7</accession>